<dbReference type="EMBL" id="KV744826">
    <property type="protein sequence ID" value="OCK85013.1"/>
    <property type="molecule type" value="Genomic_DNA"/>
</dbReference>
<keyword evidence="1" id="KW-0489">Methyltransferase</keyword>
<evidence type="ECO:0000313" key="1">
    <source>
        <dbReference type="EMBL" id="OCK85013.1"/>
    </source>
</evidence>
<dbReference type="CDD" id="cd02440">
    <property type="entry name" value="AdoMet_MTases"/>
    <property type="match status" value="1"/>
</dbReference>
<dbReference type="Gene3D" id="3.40.50.150">
    <property type="entry name" value="Vaccinia Virus protein VP39"/>
    <property type="match status" value="1"/>
</dbReference>
<dbReference type="OrthoDB" id="2013972at2759"/>
<dbReference type="PANTHER" id="PTHR43591:SF105">
    <property type="entry name" value="METHYLTRANSFERASE DOMAIN-CONTAINING PROTEIN-RELATED"/>
    <property type="match status" value="1"/>
</dbReference>
<reference evidence="1 2" key="1">
    <citation type="journal article" date="2016" name="Nat. Commun.">
        <title>Ectomycorrhizal ecology is imprinted in the genome of the dominant symbiotic fungus Cenococcum geophilum.</title>
        <authorList>
            <consortium name="DOE Joint Genome Institute"/>
            <person name="Peter M."/>
            <person name="Kohler A."/>
            <person name="Ohm R.A."/>
            <person name="Kuo A."/>
            <person name="Krutzmann J."/>
            <person name="Morin E."/>
            <person name="Arend M."/>
            <person name="Barry K.W."/>
            <person name="Binder M."/>
            <person name="Choi C."/>
            <person name="Clum A."/>
            <person name="Copeland A."/>
            <person name="Grisel N."/>
            <person name="Haridas S."/>
            <person name="Kipfer T."/>
            <person name="LaButti K."/>
            <person name="Lindquist E."/>
            <person name="Lipzen A."/>
            <person name="Maire R."/>
            <person name="Meier B."/>
            <person name="Mihaltcheva S."/>
            <person name="Molinier V."/>
            <person name="Murat C."/>
            <person name="Poggeler S."/>
            <person name="Quandt C.A."/>
            <person name="Sperisen C."/>
            <person name="Tritt A."/>
            <person name="Tisserant E."/>
            <person name="Crous P.W."/>
            <person name="Henrissat B."/>
            <person name="Nehls U."/>
            <person name="Egli S."/>
            <person name="Spatafora J.W."/>
            <person name="Grigoriev I.V."/>
            <person name="Martin F.M."/>
        </authorList>
    </citation>
    <scope>NUCLEOTIDE SEQUENCE [LARGE SCALE GENOMIC DNA]</scope>
    <source>
        <strain evidence="1 2">CBS 459.81</strain>
    </source>
</reference>
<dbReference type="PANTHER" id="PTHR43591">
    <property type="entry name" value="METHYLTRANSFERASE"/>
    <property type="match status" value="1"/>
</dbReference>
<keyword evidence="1" id="KW-0808">Transferase</keyword>
<proteinExistence type="predicted"/>
<evidence type="ECO:0000313" key="2">
    <source>
        <dbReference type="Proteomes" id="UP000250266"/>
    </source>
</evidence>
<dbReference type="AlphaFoldDB" id="A0A8E2EJN9"/>
<dbReference type="Pfam" id="PF13489">
    <property type="entry name" value="Methyltransf_23"/>
    <property type="match status" value="1"/>
</dbReference>
<name>A0A8E2EJN9_9PEZI</name>
<dbReference type="InterPro" id="IPR029063">
    <property type="entry name" value="SAM-dependent_MTases_sf"/>
</dbReference>
<dbReference type="Proteomes" id="UP000250266">
    <property type="component" value="Unassembled WGS sequence"/>
</dbReference>
<dbReference type="SUPFAM" id="SSF53335">
    <property type="entry name" value="S-adenosyl-L-methionine-dependent methyltransferases"/>
    <property type="match status" value="1"/>
</dbReference>
<accession>A0A8E2EJN9</accession>
<sequence>MPPYSSKTVDSGHPDIPVDETYVDYDDDDSATYSSGRTLASTITRYRYENGRRYHAFRDGEYYQPNDERQSNYEMIAHHLWLITLDDKLFLSPIENPQRVLDVGTGTGLWAIDMADAFPSADIIGTDLSPTQVTTAPPNIRFEIDDCCSQWTYPENSFDLVHMRSLSGCVSDWAQLYKQCFKHIEPNGYLEHLEFDVRNSANPSSTEYADKLYTQFTNLVCEAGNRLGKEFLIPDRMSSLMKEVGFTDVTEHKFIWPIGPWSSDPKLKEVGRWNQRNWEEGLEAWVLALFTRVMGWSYADVQKFVEDVKKVVRDRNCHYWHEVRVVYGRKPAEPQVVSGGTEGGEF</sequence>
<dbReference type="GO" id="GO:0032259">
    <property type="term" value="P:methylation"/>
    <property type="evidence" value="ECO:0007669"/>
    <property type="project" value="UniProtKB-KW"/>
</dbReference>
<gene>
    <name evidence="1" type="ORF">K432DRAFT_422140</name>
</gene>
<protein>
    <submittedName>
        <fullName evidence="1">S-adenosyl-L-methionine-dependent methyltransferase</fullName>
    </submittedName>
</protein>
<keyword evidence="2" id="KW-1185">Reference proteome</keyword>
<dbReference type="GO" id="GO:0008168">
    <property type="term" value="F:methyltransferase activity"/>
    <property type="evidence" value="ECO:0007669"/>
    <property type="project" value="UniProtKB-KW"/>
</dbReference>
<organism evidence="1 2">
    <name type="scientific">Lepidopterella palustris CBS 459.81</name>
    <dbReference type="NCBI Taxonomy" id="1314670"/>
    <lineage>
        <taxon>Eukaryota</taxon>
        <taxon>Fungi</taxon>
        <taxon>Dikarya</taxon>
        <taxon>Ascomycota</taxon>
        <taxon>Pezizomycotina</taxon>
        <taxon>Dothideomycetes</taxon>
        <taxon>Pleosporomycetidae</taxon>
        <taxon>Mytilinidiales</taxon>
        <taxon>Argynnaceae</taxon>
        <taxon>Lepidopterella</taxon>
    </lineage>
</organism>